<name>A0ABW2QAQ3_9MICO</name>
<keyword evidence="4" id="KW-1185">Reference proteome</keyword>
<keyword evidence="1" id="KW-0732">Signal</keyword>
<evidence type="ECO:0000313" key="4">
    <source>
        <dbReference type="Proteomes" id="UP001596455"/>
    </source>
</evidence>
<reference evidence="4" key="1">
    <citation type="journal article" date="2019" name="Int. J. Syst. Evol. Microbiol.">
        <title>The Global Catalogue of Microorganisms (GCM) 10K type strain sequencing project: providing services to taxonomists for standard genome sequencing and annotation.</title>
        <authorList>
            <consortium name="The Broad Institute Genomics Platform"/>
            <consortium name="The Broad Institute Genome Sequencing Center for Infectious Disease"/>
            <person name="Wu L."/>
            <person name="Ma J."/>
        </authorList>
    </citation>
    <scope>NUCLEOTIDE SEQUENCE [LARGE SCALE GENOMIC DNA]</scope>
    <source>
        <strain evidence="4">JCM 1490</strain>
    </source>
</reference>
<gene>
    <name evidence="3" type="ORF">ACFQQL_11955</name>
</gene>
<organism evidence="3 4">
    <name type="scientific">Georgenia alba</name>
    <dbReference type="NCBI Taxonomy" id="2233858"/>
    <lineage>
        <taxon>Bacteria</taxon>
        <taxon>Bacillati</taxon>
        <taxon>Actinomycetota</taxon>
        <taxon>Actinomycetes</taxon>
        <taxon>Micrococcales</taxon>
        <taxon>Bogoriellaceae</taxon>
        <taxon>Georgenia</taxon>
    </lineage>
</organism>
<comment type="caution">
    <text evidence="3">The sequence shown here is derived from an EMBL/GenBank/DDBJ whole genome shotgun (WGS) entry which is preliminary data.</text>
</comment>
<accession>A0ABW2QAQ3</accession>
<feature type="chain" id="PRO_5046911680" evidence="1">
    <location>
        <begin position="26"/>
        <end position="388"/>
    </location>
</feature>
<protein>
    <submittedName>
        <fullName evidence="3">DUF4185 domain-containing protein</fullName>
    </submittedName>
</protein>
<evidence type="ECO:0000256" key="1">
    <source>
        <dbReference type="SAM" id="SignalP"/>
    </source>
</evidence>
<feature type="domain" description="DUF4185" evidence="2">
    <location>
        <begin position="173"/>
        <end position="326"/>
    </location>
</feature>
<sequence>MRRSRTAVALAGGVLAALLAPLATAAPAVAGPRPDPGRECTLTHATISATARPHAPLTDLFTTYADAGAGWTGADSTYSVPLRDGRLVWIFSDTFLGPVAEDGSRPEDTPFLNNSLLVQDWGHLRTVTGGTRQEPTSLVGPTDDADWHWFGAGLPTPSGDLQVGVLGFDRLGEGQWDWEWSHNSLATIDTETWDVTDLAPLPSEAGVQWASWYARTGPGGTVYVYGVEDLGEEKYLHVAKVLGGDLTDPDTWRYWDGTGWTRQETGSARVLPDVANEYSVTPYRDGYLLITQDTSEPFSPAVEAYVACSPQGPFRHATTLFDMPEVGPEGSYGNPNVIGYNAHEHPELRSEDTLTVTYNVNSLQNTDLYDDVSIYRPRFVEVTLDVEP</sequence>
<dbReference type="InterPro" id="IPR025442">
    <property type="entry name" value="DUF4185"/>
</dbReference>
<proteinExistence type="predicted"/>
<feature type="signal peptide" evidence="1">
    <location>
        <begin position="1"/>
        <end position="25"/>
    </location>
</feature>
<evidence type="ECO:0000259" key="2">
    <source>
        <dbReference type="Pfam" id="PF13810"/>
    </source>
</evidence>
<dbReference type="Pfam" id="PF13810">
    <property type="entry name" value="DUF4185"/>
    <property type="match status" value="1"/>
</dbReference>
<dbReference type="RefSeq" id="WP_382394616.1">
    <property type="nucleotide sequence ID" value="NZ_JBHTCQ010000002.1"/>
</dbReference>
<dbReference type="Proteomes" id="UP001596455">
    <property type="component" value="Unassembled WGS sequence"/>
</dbReference>
<dbReference type="EMBL" id="JBHTCQ010000002">
    <property type="protein sequence ID" value="MFC7405827.1"/>
    <property type="molecule type" value="Genomic_DNA"/>
</dbReference>
<evidence type="ECO:0000313" key="3">
    <source>
        <dbReference type="EMBL" id="MFC7405827.1"/>
    </source>
</evidence>